<feature type="compositionally biased region" description="Polar residues" evidence="1">
    <location>
        <begin position="92"/>
        <end position="105"/>
    </location>
</feature>
<dbReference type="AlphaFoldDB" id="A0A7W8ILD0"/>
<organism evidence="2 3">
    <name type="scientific">Tunturiibacter empetritectus</name>
    <dbReference type="NCBI Taxonomy" id="3069691"/>
    <lineage>
        <taxon>Bacteria</taxon>
        <taxon>Pseudomonadati</taxon>
        <taxon>Acidobacteriota</taxon>
        <taxon>Terriglobia</taxon>
        <taxon>Terriglobales</taxon>
        <taxon>Acidobacteriaceae</taxon>
        <taxon>Tunturiibacter</taxon>
    </lineage>
</organism>
<accession>A0A7W8ILD0</accession>
<dbReference type="Proteomes" id="UP000568106">
    <property type="component" value="Unassembled WGS sequence"/>
</dbReference>
<dbReference type="EMBL" id="JACHDY010000004">
    <property type="protein sequence ID" value="MBB5318456.1"/>
    <property type="molecule type" value="Genomic_DNA"/>
</dbReference>
<evidence type="ECO:0000313" key="3">
    <source>
        <dbReference type="Proteomes" id="UP000568106"/>
    </source>
</evidence>
<comment type="caution">
    <text evidence="2">The sequence shown here is derived from an EMBL/GenBank/DDBJ whole genome shotgun (WGS) entry which is preliminary data.</text>
</comment>
<proteinExistence type="predicted"/>
<gene>
    <name evidence="2" type="ORF">HDF09_003153</name>
</gene>
<keyword evidence="3" id="KW-1185">Reference proteome</keyword>
<reference evidence="2" key="1">
    <citation type="submission" date="2020-08" db="EMBL/GenBank/DDBJ databases">
        <title>Genomic Encyclopedia of Type Strains, Phase IV (KMG-V): Genome sequencing to study the core and pangenomes of soil and plant-associated prokaryotes.</title>
        <authorList>
            <person name="Whitman W."/>
        </authorList>
    </citation>
    <scope>NUCLEOTIDE SEQUENCE [LARGE SCALE GENOMIC DNA]</scope>
    <source>
        <strain evidence="2">M8UP27</strain>
    </source>
</reference>
<dbReference type="Pfam" id="PF13826">
    <property type="entry name" value="Monooxy_af470-like"/>
    <property type="match status" value="1"/>
</dbReference>
<protein>
    <recommendedName>
        <fullName evidence="4">DUF4188 domain-containing protein</fullName>
    </recommendedName>
</protein>
<sequence length="117" mass="12976">MIQYWRSFDQLVDYAQSRNAAHLPAWKAFNQSVGDDGSVGIWHETYQVAAGKYESIYANMPASASPSPAPTNPRPATPATPAPACSRDLSVGSRNQRSLRSNTHNSELRYGTRQKFF</sequence>
<dbReference type="InterPro" id="IPR025444">
    <property type="entry name" value="Monooxy_af470"/>
</dbReference>
<name>A0A7W8ILD0_9BACT</name>
<feature type="compositionally biased region" description="Pro residues" evidence="1">
    <location>
        <begin position="67"/>
        <end position="81"/>
    </location>
</feature>
<evidence type="ECO:0008006" key="4">
    <source>
        <dbReference type="Google" id="ProtNLM"/>
    </source>
</evidence>
<evidence type="ECO:0000313" key="2">
    <source>
        <dbReference type="EMBL" id="MBB5318456.1"/>
    </source>
</evidence>
<feature type="region of interest" description="Disordered" evidence="1">
    <location>
        <begin position="60"/>
        <end position="117"/>
    </location>
</feature>
<evidence type="ECO:0000256" key="1">
    <source>
        <dbReference type="SAM" id="MobiDB-lite"/>
    </source>
</evidence>